<evidence type="ECO:0000256" key="8">
    <source>
        <dbReference type="RuleBase" id="RU000688"/>
    </source>
</evidence>
<evidence type="ECO:0000256" key="7">
    <source>
        <dbReference type="ARBA" id="ARBA00023224"/>
    </source>
</evidence>
<keyword evidence="2 8" id="KW-0812">Transmembrane</keyword>
<comment type="similarity">
    <text evidence="8">Belongs to the G-protein coupled receptor 1 family.</text>
</comment>
<dbReference type="InterPro" id="IPR050125">
    <property type="entry name" value="GPCR_opsins"/>
</dbReference>
<dbReference type="InterPro" id="IPR017452">
    <property type="entry name" value="GPCR_Rhodpsn_7TM"/>
</dbReference>
<evidence type="ECO:0000256" key="9">
    <source>
        <dbReference type="SAM" id="Phobius"/>
    </source>
</evidence>
<gene>
    <name evidence="11" type="primary">op19</name>
</gene>
<feature type="transmembrane region" description="Helical" evidence="9">
    <location>
        <begin position="193"/>
        <end position="215"/>
    </location>
</feature>
<evidence type="ECO:0000256" key="1">
    <source>
        <dbReference type="ARBA" id="ARBA00004141"/>
    </source>
</evidence>
<evidence type="ECO:0000256" key="3">
    <source>
        <dbReference type="ARBA" id="ARBA00022989"/>
    </source>
</evidence>
<keyword evidence="5 9" id="KW-0472">Membrane</keyword>
<dbReference type="PROSITE" id="PS00237">
    <property type="entry name" value="G_PROTEIN_RECEP_F1_1"/>
    <property type="match status" value="1"/>
</dbReference>
<evidence type="ECO:0000256" key="6">
    <source>
        <dbReference type="ARBA" id="ARBA00023170"/>
    </source>
</evidence>
<dbReference type="Gene3D" id="1.20.1070.10">
    <property type="entry name" value="Rhodopsin 7-helix transmembrane proteins"/>
    <property type="match status" value="1"/>
</dbReference>
<organism evidence="11">
    <name type="scientific">Branchiostoma belcheri</name>
    <name type="common">Amphioxus</name>
    <dbReference type="NCBI Taxonomy" id="7741"/>
    <lineage>
        <taxon>Eukaryota</taxon>
        <taxon>Metazoa</taxon>
        <taxon>Chordata</taxon>
        <taxon>Cephalochordata</taxon>
        <taxon>Leptocardii</taxon>
        <taxon>Amphioxiformes</taxon>
        <taxon>Branchiostomatidae</taxon>
        <taxon>Branchiostoma</taxon>
    </lineage>
</organism>
<reference evidence="11" key="1">
    <citation type="journal article" date="2018" name="Sci. Rep.">
        <title>The role of transposable elements in functional evolution of amphioxus genome: the case of opsin gene family.</title>
        <authorList>
            <person name="Pantzartzi C.N."/>
            <person name="Pergner J."/>
            <person name="Kozmik Z."/>
        </authorList>
    </citation>
    <scope>NUCLEOTIDE SEQUENCE</scope>
</reference>
<dbReference type="Pfam" id="PF00001">
    <property type="entry name" value="7tm_1"/>
    <property type="match status" value="1"/>
</dbReference>
<dbReference type="InterPro" id="IPR000276">
    <property type="entry name" value="GPCR_Rhodpsn"/>
</dbReference>
<dbReference type="GO" id="GO:0004930">
    <property type="term" value="F:G protein-coupled receptor activity"/>
    <property type="evidence" value="ECO:0007669"/>
    <property type="project" value="UniProtKB-KW"/>
</dbReference>
<feature type="transmembrane region" description="Helical" evidence="9">
    <location>
        <begin position="31"/>
        <end position="55"/>
    </location>
</feature>
<dbReference type="GO" id="GO:0016020">
    <property type="term" value="C:membrane"/>
    <property type="evidence" value="ECO:0007669"/>
    <property type="project" value="UniProtKB-SubCell"/>
</dbReference>
<feature type="transmembrane region" description="Helical" evidence="9">
    <location>
        <begin position="245"/>
        <end position="275"/>
    </location>
</feature>
<evidence type="ECO:0000256" key="5">
    <source>
        <dbReference type="ARBA" id="ARBA00023136"/>
    </source>
</evidence>
<keyword evidence="7 8" id="KW-0807">Transducer</keyword>
<feature type="transmembrane region" description="Helical" evidence="9">
    <location>
        <begin position="67"/>
        <end position="88"/>
    </location>
</feature>
<dbReference type="FunFam" id="1.20.1070.10:FF:001207">
    <property type="entry name" value="Zgc:85942 protein"/>
    <property type="match status" value="1"/>
</dbReference>
<proteinExistence type="evidence at transcript level"/>
<keyword evidence="3 9" id="KW-1133">Transmembrane helix</keyword>
<feature type="transmembrane region" description="Helical" evidence="9">
    <location>
        <begin position="146"/>
        <end position="166"/>
    </location>
</feature>
<dbReference type="SUPFAM" id="SSF81321">
    <property type="entry name" value="Family A G protein-coupled receptor-like"/>
    <property type="match status" value="1"/>
</dbReference>
<comment type="subcellular location">
    <subcellularLocation>
        <location evidence="1">Membrane</location>
        <topology evidence="1">Multi-pass membrane protein</topology>
    </subcellularLocation>
</comment>
<accession>A0A455ZAM9</accession>
<evidence type="ECO:0000256" key="2">
    <source>
        <dbReference type="ARBA" id="ARBA00022692"/>
    </source>
</evidence>
<keyword evidence="6 8" id="KW-0675">Receptor</keyword>
<protein>
    <submittedName>
        <fullName evidence="11">Amphiop6</fullName>
    </submittedName>
</protein>
<feature type="domain" description="G-protein coupled receptors family 1 profile" evidence="10">
    <location>
        <begin position="47"/>
        <end position="300"/>
    </location>
</feature>
<dbReference type="EMBL" id="BK010242">
    <property type="protein sequence ID" value="DAC74082.1"/>
    <property type="molecule type" value="mRNA"/>
</dbReference>
<name>A0A455ZAM9_BRABE</name>
<feature type="transmembrane region" description="Helical" evidence="9">
    <location>
        <begin position="281"/>
        <end position="302"/>
    </location>
</feature>
<dbReference type="PANTHER" id="PTHR24240">
    <property type="entry name" value="OPSIN"/>
    <property type="match status" value="1"/>
</dbReference>
<dbReference type="AlphaFoldDB" id="A0A455ZAM9"/>
<dbReference type="PROSITE" id="PS50262">
    <property type="entry name" value="G_PROTEIN_RECEP_F1_2"/>
    <property type="match status" value="1"/>
</dbReference>
<feature type="transmembrane region" description="Helical" evidence="9">
    <location>
        <begin position="108"/>
        <end position="125"/>
    </location>
</feature>
<evidence type="ECO:0000313" key="11">
    <source>
        <dbReference type="EMBL" id="DAC74082.1"/>
    </source>
</evidence>
<evidence type="ECO:0000256" key="4">
    <source>
        <dbReference type="ARBA" id="ARBA00023040"/>
    </source>
</evidence>
<dbReference type="PRINTS" id="PR00237">
    <property type="entry name" value="GPCRRHODOPSN"/>
</dbReference>
<keyword evidence="4 8" id="KW-0297">G-protein coupled receptor</keyword>
<evidence type="ECO:0000259" key="10">
    <source>
        <dbReference type="PROSITE" id="PS50262"/>
    </source>
</evidence>
<sequence length="406" mass="44840">MSHNLTNVSLVANRTDPDQPELSPTDVTMQLIFGSMMLVFGLIGVVGNVVALYAFCRTRSLRRPKNYLVANLCMTDMFVCLVYCPIIVTRSFSHGFPSKESCVVEGFVVGVGSIASICSLAAIAVERYLTITQPFKSLTILTQRTLLGAVLTVWVYALLLAFPPLVGWGRYVREETYVSCTFDYLSTDDATRAYVTTLVIGAFGFPLLTIAYCYIRVFTTARKHAKERKFISPLRKPEVRSEIKTAVNACVITTSFCLCWCPYAVVATLGISGYYQAQNQAVFAAALLAKLSVLFNPIVYVLSIPNFRKALFAQEREKHTHEDLALTSPPANKRAIKKVEGSPSSVSNVYADHESNEWAMSYSTSRETCLLSRAASKRLAGKTKSIVDLVNEFGLQQTALCKESLV</sequence>